<organism evidence="2 3">
    <name type="scientific">Kroppenstedtia guangzhouensis</name>
    <dbReference type="NCBI Taxonomy" id="1274356"/>
    <lineage>
        <taxon>Bacteria</taxon>
        <taxon>Bacillati</taxon>
        <taxon>Bacillota</taxon>
        <taxon>Bacilli</taxon>
        <taxon>Bacillales</taxon>
        <taxon>Thermoactinomycetaceae</taxon>
        <taxon>Kroppenstedtia</taxon>
    </lineage>
</organism>
<feature type="coiled-coil region" evidence="1">
    <location>
        <begin position="19"/>
        <end position="46"/>
    </location>
</feature>
<dbReference type="Proteomes" id="UP000617979">
    <property type="component" value="Unassembled WGS sequence"/>
</dbReference>
<dbReference type="EMBL" id="BMEX01000020">
    <property type="protein sequence ID" value="GGA56132.1"/>
    <property type="molecule type" value="Genomic_DNA"/>
</dbReference>
<reference evidence="3" key="1">
    <citation type="journal article" date="2019" name="Int. J. Syst. Evol. Microbiol.">
        <title>The Global Catalogue of Microorganisms (GCM) 10K type strain sequencing project: providing services to taxonomists for standard genome sequencing and annotation.</title>
        <authorList>
            <consortium name="The Broad Institute Genomics Platform"/>
            <consortium name="The Broad Institute Genome Sequencing Center for Infectious Disease"/>
            <person name="Wu L."/>
            <person name="Ma J."/>
        </authorList>
    </citation>
    <scope>NUCLEOTIDE SEQUENCE [LARGE SCALE GENOMIC DNA]</scope>
    <source>
        <strain evidence="3">CGMCC 1.12404</strain>
    </source>
</reference>
<evidence type="ECO:0000313" key="3">
    <source>
        <dbReference type="Proteomes" id="UP000617979"/>
    </source>
</evidence>
<keyword evidence="1" id="KW-0175">Coiled coil</keyword>
<comment type="caution">
    <text evidence="2">The sequence shown here is derived from an EMBL/GenBank/DDBJ whole genome shotgun (WGS) entry which is preliminary data.</text>
</comment>
<keyword evidence="3" id="KW-1185">Reference proteome</keyword>
<dbReference type="RefSeq" id="WP_188433487.1">
    <property type="nucleotide sequence ID" value="NZ_BMEX01000020.1"/>
</dbReference>
<name>A0ABQ1H231_9BACL</name>
<protein>
    <submittedName>
        <fullName evidence="2">Uncharacterized protein</fullName>
    </submittedName>
</protein>
<sequence length="124" mass="14133">MSLVAEKSLVNQVHTIDQAVQLANEIERMEVALKSMKQQLKCFVDENGPIDTGDRVWDYTSSVQWKFGADDLKNMAQDLVLDGVNPWELLSLSAASLKRLGWSEKELAQYGTKKETRRFTSRKK</sequence>
<accession>A0ABQ1H231</accession>
<evidence type="ECO:0000313" key="2">
    <source>
        <dbReference type="EMBL" id="GGA56132.1"/>
    </source>
</evidence>
<evidence type="ECO:0000256" key="1">
    <source>
        <dbReference type="SAM" id="Coils"/>
    </source>
</evidence>
<gene>
    <name evidence="2" type="ORF">GCM10007416_31640</name>
</gene>
<proteinExistence type="predicted"/>